<dbReference type="STRING" id="1802624.A2982_00995"/>
<dbReference type="GO" id="GO:0016787">
    <property type="term" value="F:hydrolase activity"/>
    <property type="evidence" value="ECO:0007669"/>
    <property type="project" value="UniProtKB-KW"/>
</dbReference>
<reference evidence="2 3" key="1">
    <citation type="journal article" date="2016" name="Nat. Commun.">
        <title>Thousands of microbial genomes shed light on interconnected biogeochemical processes in an aquifer system.</title>
        <authorList>
            <person name="Anantharaman K."/>
            <person name="Brown C.T."/>
            <person name="Hug L.A."/>
            <person name="Sharon I."/>
            <person name="Castelle C.J."/>
            <person name="Probst A.J."/>
            <person name="Thomas B.C."/>
            <person name="Singh A."/>
            <person name="Wilkins M.J."/>
            <person name="Karaoz U."/>
            <person name="Brodie E.L."/>
            <person name="Williams K.H."/>
            <person name="Hubbard S.S."/>
            <person name="Banfield J.F."/>
        </authorList>
    </citation>
    <scope>NUCLEOTIDE SEQUENCE [LARGE SCALE GENOMIC DNA]</scope>
</reference>
<keyword evidence="1" id="KW-0378">Hydrolase</keyword>
<evidence type="ECO:0000313" key="2">
    <source>
        <dbReference type="EMBL" id="OGC52412.1"/>
    </source>
</evidence>
<dbReference type="NCBIfam" id="TIGR01076">
    <property type="entry name" value="sortase_fam"/>
    <property type="match status" value="1"/>
</dbReference>
<name>A0A1F4V5E8_UNCKA</name>
<evidence type="ECO:0000313" key="3">
    <source>
        <dbReference type="Proteomes" id="UP000178771"/>
    </source>
</evidence>
<dbReference type="AlphaFoldDB" id="A0A1F4V5E8"/>
<dbReference type="Proteomes" id="UP000178771">
    <property type="component" value="Unassembled WGS sequence"/>
</dbReference>
<dbReference type="EMBL" id="MEVH01000001">
    <property type="protein sequence ID" value="OGC52412.1"/>
    <property type="molecule type" value="Genomic_DNA"/>
</dbReference>
<sequence length="192" mass="21411">MNRKYLLLHLIILLAVGIIMWANPAILSAQAEISIPAGMQSIKLMQEAPNPQDIPVRVVIPRINVSLNVEPSSVKGNTWEVQDEGASYAIQSSFLDEEFGNTILFAHARENMFKNLNQLKIGDKIQVFGQKGVYTYKVNGISQINPLEVDQVKSSGNDNLSLFTCDGPSDVYRLLVKAKRISQTQYSFEEVI</sequence>
<dbReference type="Pfam" id="PF04203">
    <property type="entry name" value="Sortase"/>
    <property type="match status" value="1"/>
</dbReference>
<proteinExistence type="predicted"/>
<dbReference type="SUPFAM" id="SSF63817">
    <property type="entry name" value="Sortase"/>
    <property type="match status" value="1"/>
</dbReference>
<protein>
    <recommendedName>
        <fullName evidence="4">Sortase</fullName>
    </recommendedName>
</protein>
<dbReference type="InterPro" id="IPR023365">
    <property type="entry name" value="Sortase_dom-sf"/>
</dbReference>
<comment type="caution">
    <text evidence="2">The sequence shown here is derived from an EMBL/GenBank/DDBJ whole genome shotgun (WGS) entry which is preliminary data.</text>
</comment>
<organism evidence="2 3">
    <name type="scientific">candidate division WWE3 bacterium RIFCSPLOWO2_01_FULL_39_13</name>
    <dbReference type="NCBI Taxonomy" id="1802624"/>
    <lineage>
        <taxon>Bacteria</taxon>
        <taxon>Katanobacteria</taxon>
    </lineage>
</organism>
<dbReference type="InterPro" id="IPR005754">
    <property type="entry name" value="Sortase"/>
</dbReference>
<accession>A0A1F4V5E8</accession>
<evidence type="ECO:0008006" key="4">
    <source>
        <dbReference type="Google" id="ProtNLM"/>
    </source>
</evidence>
<evidence type="ECO:0000256" key="1">
    <source>
        <dbReference type="ARBA" id="ARBA00022801"/>
    </source>
</evidence>
<dbReference type="Gene3D" id="2.40.260.10">
    <property type="entry name" value="Sortase"/>
    <property type="match status" value="1"/>
</dbReference>
<gene>
    <name evidence="2" type="ORF">A2982_00995</name>
</gene>